<evidence type="ECO:0000259" key="1">
    <source>
        <dbReference type="Pfam" id="PF12697"/>
    </source>
</evidence>
<dbReference type="Proteomes" id="UP000645257">
    <property type="component" value="Unassembled WGS sequence"/>
</dbReference>
<organism evidence="2 3">
    <name type="scientific">Paludibacterium paludis</name>
    <dbReference type="NCBI Taxonomy" id="1225769"/>
    <lineage>
        <taxon>Bacteria</taxon>
        <taxon>Pseudomonadati</taxon>
        <taxon>Pseudomonadota</taxon>
        <taxon>Betaproteobacteria</taxon>
        <taxon>Neisseriales</taxon>
        <taxon>Chromobacteriaceae</taxon>
        <taxon>Paludibacterium</taxon>
    </lineage>
</organism>
<dbReference type="RefSeq" id="WP_189531131.1">
    <property type="nucleotide sequence ID" value="NZ_BMYX01000002.1"/>
</dbReference>
<dbReference type="Gene3D" id="3.40.50.1820">
    <property type="entry name" value="alpha/beta hydrolase"/>
    <property type="match status" value="1"/>
</dbReference>
<reference evidence="2" key="2">
    <citation type="submission" date="2020-09" db="EMBL/GenBank/DDBJ databases">
        <authorList>
            <person name="Sun Q."/>
            <person name="Kim S."/>
        </authorList>
    </citation>
    <scope>NUCLEOTIDE SEQUENCE</scope>
    <source>
        <strain evidence="2">KCTC 32182</strain>
    </source>
</reference>
<accession>A0A918U7W3</accession>
<dbReference type="PRINTS" id="PR00111">
    <property type="entry name" value="ABHYDROLASE"/>
</dbReference>
<comment type="caution">
    <text evidence="2">The sequence shown here is derived from an EMBL/GenBank/DDBJ whole genome shotgun (WGS) entry which is preliminary data.</text>
</comment>
<feature type="domain" description="AB hydrolase-1" evidence="1">
    <location>
        <begin position="23"/>
        <end position="254"/>
    </location>
</feature>
<dbReference type="SUPFAM" id="SSF53474">
    <property type="entry name" value="alpha/beta-Hydrolases"/>
    <property type="match status" value="1"/>
</dbReference>
<sequence>MPTLRYQGHAIQIEETGHGAEPLILFNGITMSTASWALLQPMLEARYRLIRLDFLGQGQSDRPDLPRYDLAMQADIAAAALDHVGLDTAHVVGLSYGGMVAQHFARRHRARIRTLLLAATLAWADDASLAAMQSWTEANTAGGVDLRYTISIPWLFSSRFLAAHPGALDELKTIAARVDWPAVVRLMNGVREHDARTWLGDLALPVKVLIGTEDRLTPLYQANLIAGLIPGAVREELPGAGHVLHIEAAEAFARSIIAFCQP</sequence>
<dbReference type="EMBL" id="BMYX01000002">
    <property type="protein sequence ID" value="GGY06591.1"/>
    <property type="molecule type" value="Genomic_DNA"/>
</dbReference>
<dbReference type="PANTHER" id="PTHR43798">
    <property type="entry name" value="MONOACYLGLYCEROL LIPASE"/>
    <property type="match status" value="1"/>
</dbReference>
<reference evidence="2" key="1">
    <citation type="journal article" date="2014" name="Int. J. Syst. Evol. Microbiol.">
        <title>Complete genome sequence of Corynebacterium casei LMG S-19264T (=DSM 44701T), isolated from a smear-ripened cheese.</title>
        <authorList>
            <consortium name="US DOE Joint Genome Institute (JGI-PGF)"/>
            <person name="Walter F."/>
            <person name="Albersmeier A."/>
            <person name="Kalinowski J."/>
            <person name="Ruckert C."/>
        </authorList>
    </citation>
    <scope>NUCLEOTIDE SEQUENCE</scope>
    <source>
        <strain evidence="2">KCTC 32182</strain>
    </source>
</reference>
<dbReference type="InterPro" id="IPR000073">
    <property type="entry name" value="AB_hydrolase_1"/>
</dbReference>
<protein>
    <submittedName>
        <fullName evidence="2">3-oxoadipate enol-lactonase</fullName>
    </submittedName>
</protein>
<gene>
    <name evidence="2" type="primary">pcaD</name>
    <name evidence="2" type="ORF">GCM10011289_06400</name>
</gene>
<dbReference type="AlphaFoldDB" id="A0A918U7W3"/>
<evidence type="ECO:0000313" key="3">
    <source>
        <dbReference type="Proteomes" id="UP000645257"/>
    </source>
</evidence>
<dbReference type="PANTHER" id="PTHR43798:SF33">
    <property type="entry name" value="HYDROLASE, PUTATIVE (AFU_ORTHOLOGUE AFUA_2G14860)-RELATED"/>
    <property type="match status" value="1"/>
</dbReference>
<evidence type="ECO:0000313" key="2">
    <source>
        <dbReference type="EMBL" id="GGY06591.1"/>
    </source>
</evidence>
<dbReference type="InterPro" id="IPR029058">
    <property type="entry name" value="AB_hydrolase_fold"/>
</dbReference>
<proteinExistence type="predicted"/>
<dbReference type="GO" id="GO:0016020">
    <property type="term" value="C:membrane"/>
    <property type="evidence" value="ECO:0007669"/>
    <property type="project" value="TreeGrafter"/>
</dbReference>
<dbReference type="Pfam" id="PF12697">
    <property type="entry name" value="Abhydrolase_6"/>
    <property type="match status" value="1"/>
</dbReference>
<name>A0A918U7W3_9NEIS</name>
<keyword evidence="3" id="KW-1185">Reference proteome</keyword>
<dbReference type="InterPro" id="IPR050266">
    <property type="entry name" value="AB_hydrolase_sf"/>
</dbReference>